<gene>
    <name evidence="1" type="ORF">UR63_C0012G0016</name>
</gene>
<accession>A0A0G0BUP6</accession>
<dbReference type="InterPro" id="IPR023214">
    <property type="entry name" value="HAD_sf"/>
</dbReference>
<dbReference type="InterPro" id="IPR023198">
    <property type="entry name" value="PGP-like_dom2"/>
</dbReference>
<proteinExistence type="predicted"/>
<dbReference type="PRINTS" id="PR00413">
    <property type="entry name" value="HADHALOGNASE"/>
</dbReference>
<reference evidence="1 2" key="1">
    <citation type="journal article" date="2015" name="Nature">
        <title>rRNA introns, odd ribosomes, and small enigmatic genomes across a large radiation of phyla.</title>
        <authorList>
            <person name="Brown C.T."/>
            <person name="Hug L.A."/>
            <person name="Thomas B.C."/>
            <person name="Sharon I."/>
            <person name="Castelle C.J."/>
            <person name="Singh A."/>
            <person name="Wilkins M.J."/>
            <person name="Williams K.H."/>
            <person name="Banfield J.F."/>
        </authorList>
    </citation>
    <scope>NUCLEOTIDE SEQUENCE [LARGE SCALE GENOMIC DNA]</scope>
</reference>
<dbReference type="InterPro" id="IPR006439">
    <property type="entry name" value="HAD-SF_hydro_IA"/>
</dbReference>
<evidence type="ECO:0000313" key="1">
    <source>
        <dbReference type="EMBL" id="KKP67531.1"/>
    </source>
</evidence>
<dbReference type="EMBL" id="LBPX01000012">
    <property type="protein sequence ID" value="KKP67531.1"/>
    <property type="molecule type" value="Genomic_DNA"/>
</dbReference>
<dbReference type="PANTHER" id="PTHR43611:SF3">
    <property type="entry name" value="FLAVIN MONONUCLEOTIDE HYDROLASE 1, CHLOROPLATIC"/>
    <property type="match status" value="1"/>
</dbReference>
<dbReference type="Proteomes" id="UP000034127">
    <property type="component" value="Unassembled WGS sequence"/>
</dbReference>
<dbReference type="Gene3D" id="3.40.50.1000">
    <property type="entry name" value="HAD superfamily/HAD-like"/>
    <property type="match status" value="1"/>
</dbReference>
<dbReference type="NCBIfam" id="TIGR01509">
    <property type="entry name" value="HAD-SF-IA-v3"/>
    <property type="match status" value="1"/>
</dbReference>
<dbReference type="AlphaFoldDB" id="A0A0G0BUP6"/>
<name>A0A0G0BUP6_9BACT</name>
<dbReference type="InterPro" id="IPR036412">
    <property type="entry name" value="HAD-like_sf"/>
</dbReference>
<dbReference type="Gene3D" id="1.10.150.240">
    <property type="entry name" value="Putative phosphatase, domain 2"/>
    <property type="match status" value="1"/>
</dbReference>
<comment type="caution">
    <text evidence="1">The sequence shown here is derived from an EMBL/GenBank/DDBJ whole genome shotgun (WGS) entry which is preliminary data.</text>
</comment>
<sequence length="209" mass="24172">MNKIKFVYFDIGGVMANTDDYFKGATIKFGISLNDFTEFWQNFFRDDMTIGKITPQEFWNKAIIKFNLKNANDFNFLESWMGDYKENIDVHELAKKIAKKYKIGLISNLYPGMMPKLVDLGKVPDINYSAIVLSNEVGMMKPEKGIYELATTIARVKAEEILFIDDRQDFIEGGRLAGWITFWLDEKNIKKSIEKIEKILLSDKVHLSV</sequence>
<evidence type="ECO:0000313" key="2">
    <source>
        <dbReference type="Proteomes" id="UP000034127"/>
    </source>
</evidence>
<protein>
    <submittedName>
        <fullName evidence="1">Uncharacterized protein</fullName>
    </submittedName>
</protein>
<dbReference type="SUPFAM" id="SSF56784">
    <property type="entry name" value="HAD-like"/>
    <property type="match status" value="1"/>
</dbReference>
<dbReference type="PANTHER" id="PTHR43611">
    <property type="entry name" value="ALPHA-D-GLUCOSE 1-PHOSPHATE PHOSPHATASE"/>
    <property type="match status" value="1"/>
</dbReference>
<organism evidence="1 2">
    <name type="scientific">Candidatus Roizmanbacteria bacterium GW2011_GWC2_35_12</name>
    <dbReference type="NCBI Taxonomy" id="1618485"/>
    <lineage>
        <taxon>Bacteria</taxon>
        <taxon>Candidatus Roizmaniibacteriota</taxon>
    </lineage>
</organism>